<name>A0AAD5IZR0_ACENE</name>
<dbReference type="AlphaFoldDB" id="A0AAD5IZR0"/>
<proteinExistence type="inferred from homology"/>
<sequence length="119" mass="13594">MYEPQKQVSSDSEPFLVPGLPGDIKLTRKQLPDMMRLNEEIDFTRMFKASKEVELKSFGRRALHVGLVSLCNGNFEDKDCRGKQATIDENEYLKWLNSKKPDSVVYICFGSVANFNLIS</sequence>
<organism evidence="3 4">
    <name type="scientific">Acer negundo</name>
    <name type="common">Box elder</name>
    <dbReference type="NCBI Taxonomy" id="4023"/>
    <lineage>
        <taxon>Eukaryota</taxon>
        <taxon>Viridiplantae</taxon>
        <taxon>Streptophyta</taxon>
        <taxon>Embryophyta</taxon>
        <taxon>Tracheophyta</taxon>
        <taxon>Spermatophyta</taxon>
        <taxon>Magnoliopsida</taxon>
        <taxon>eudicotyledons</taxon>
        <taxon>Gunneridae</taxon>
        <taxon>Pentapetalae</taxon>
        <taxon>rosids</taxon>
        <taxon>malvids</taxon>
        <taxon>Sapindales</taxon>
        <taxon>Sapindaceae</taxon>
        <taxon>Hippocastanoideae</taxon>
        <taxon>Acereae</taxon>
        <taxon>Acer</taxon>
    </lineage>
</organism>
<evidence type="ECO:0000313" key="3">
    <source>
        <dbReference type="EMBL" id="KAI9181601.1"/>
    </source>
</evidence>
<gene>
    <name evidence="3" type="ORF">LWI28_016584</name>
</gene>
<evidence type="ECO:0000313" key="4">
    <source>
        <dbReference type="Proteomes" id="UP001064489"/>
    </source>
</evidence>
<reference evidence="3" key="2">
    <citation type="submission" date="2023-02" db="EMBL/GenBank/DDBJ databases">
        <authorList>
            <person name="Swenson N.G."/>
            <person name="Wegrzyn J.L."/>
            <person name="Mcevoy S.L."/>
        </authorList>
    </citation>
    <scope>NUCLEOTIDE SEQUENCE</scope>
    <source>
        <strain evidence="3">91603</strain>
        <tissue evidence="3">Leaf</tissue>
    </source>
</reference>
<evidence type="ECO:0000256" key="2">
    <source>
        <dbReference type="ARBA" id="ARBA00022676"/>
    </source>
</evidence>
<comment type="similarity">
    <text evidence="1">Belongs to the UDP-glycosyltransferase family.</text>
</comment>
<keyword evidence="2" id="KW-0328">Glycosyltransferase</keyword>
<protein>
    <submittedName>
        <fullName evidence="3">Uncharacterized protein</fullName>
    </submittedName>
</protein>
<dbReference type="GO" id="GO:0035251">
    <property type="term" value="F:UDP-glucosyltransferase activity"/>
    <property type="evidence" value="ECO:0007669"/>
    <property type="project" value="UniProtKB-ARBA"/>
</dbReference>
<dbReference type="SUPFAM" id="SSF53756">
    <property type="entry name" value="UDP-Glycosyltransferase/glycogen phosphorylase"/>
    <property type="match status" value="1"/>
</dbReference>
<keyword evidence="2" id="KW-0808">Transferase</keyword>
<comment type="caution">
    <text evidence="3">The sequence shown here is derived from an EMBL/GenBank/DDBJ whole genome shotgun (WGS) entry which is preliminary data.</text>
</comment>
<accession>A0AAD5IZR0</accession>
<dbReference type="PANTHER" id="PTHR48047:SF45">
    <property type="entry name" value="SCOPOLETIN GLUCOSYLTRANSFERASE-LIKE"/>
    <property type="match status" value="1"/>
</dbReference>
<keyword evidence="4" id="KW-1185">Reference proteome</keyword>
<reference evidence="3" key="1">
    <citation type="journal article" date="2022" name="Plant J.">
        <title>Strategies of tolerance reflected in two North American maple genomes.</title>
        <authorList>
            <person name="McEvoy S.L."/>
            <person name="Sezen U.U."/>
            <person name="Trouern-Trend A."/>
            <person name="McMahon S.M."/>
            <person name="Schaberg P.G."/>
            <person name="Yang J."/>
            <person name="Wegrzyn J.L."/>
            <person name="Swenson N.G."/>
        </authorList>
    </citation>
    <scope>NUCLEOTIDE SEQUENCE</scope>
    <source>
        <strain evidence="3">91603</strain>
    </source>
</reference>
<dbReference type="Gene3D" id="3.40.50.2000">
    <property type="entry name" value="Glycogen Phosphorylase B"/>
    <property type="match status" value="2"/>
</dbReference>
<evidence type="ECO:0000256" key="1">
    <source>
        <dbReference type="ARBA" id="ARBA00009995"/>
    </source>
</evidence>
<dbReference type="EMBL" id="JAJSOW010000101">
    <property type="protein sequence ID" value="KAI9181601.1"/>
    <property type="molecule type" value="Genomic_DNA"/>
</dbReference>
<dbReference type="PANTHER" id="PTHR48047">
    <property type="entry name" value="GLYCOSYLTRANSFERASE"/>
    <property type="match status" value="1"/>
</dbReference>
<dbReference type="Proteomes" id="UP001064489">
    <property type="component" value="Chromosome 4"/>
</dbReference>